<proteinExistence type="predicted"/>
<reference evidence="2 3" key="1">
    <citation type="submission" date="2020-07" db="EMBL/GenBank/DDBJ databases">
        <title>Isolated bacteria genomes of Apis mellifera.</title>
        <authorList>
            <person name="Wu J."/>
            <person name="Zheng H."/>
        </authorList>
    </citation>
    <scope>NUCLEOTIDE SEQUENCE [LARGE SCALE GENOMIC DNA]</scope>
    <source>
        <strain evidence="2 3">W8116</strain>
    </source>
</reference>
<dbReference type="Pfam" id="PF07739">
    <property type="entry name" value="TipAS"/>
    <property type="match status" value="1"/>
</dbReference>
<organism evidence="2 3">
    <name type="scientific">Bifidobacterium choladohabitans</name>
    <dbReference type="NCBI Taxonomy" id="2750947"/>
    <lineage>
        <taxon>Bacteria</taxon>
        <taxon>Bacillati</taxon>
        <taxon>Actinomycetota</taxon>
        <taxon>Actinomycetes</taxon>
        <taxon>Bifidobacteriales</taxon>
        <taxon>Bifidobacteriaceae</taxon>
        <taxon>Bifidobacterium</taxon>
    </lineage>
</organism>
<keyword evidence="3" id="KW-1185">Reference proteome</keyword>
<dbReference type="InterPro" id="IPR036244">
    <property type="entry name" value="TipA-like_antibiotic-bd"/>
</dbReference>
<dbReference type="EMBL" id="JACFSA010000004">
    <property type="protein sequence ID" value="MBI0144494.1"/>
    <property type="molecule type" value="Genomic_DNA"/>
</dbReference>
<dbReference type="SUPFAM" id="SSF89082">
    <property type="entry name" value="Antibiotic binding domain of TipA-like multidrug resistance regulators"/>
    <property type="match status" value="1"/>
</dbReference>
<dbReference type="Proteomes" id="UP000700855">
    <property type="component" value="Unassembled WGS sequence"/>
</dbReference>
<name>A0ABS0R272_9BIFI</name>
<gene>
    <name evidence="2" type="ORF">H3U98_06850</name>
</gene>
<dbReference type="InterPro" id="IPR012925">
    <property type="entry name" value="TipAS_dom"/>
</dbReference>
<feature type="domain" description="TipAS antibiotic-recognition" evidence="1">
    <location>
        <begin position="19"/>
        <end position="51"/>
    </location>
</feature>
<evidence type="ECO:0000313" key="2">
    <source>
        <dbReference type="EMBL" id="MBI0144494.1"/>
    </source>
</evidence>
<protein>
    <submittedName>
        <fullName evidence="2">TipAS antibiotic-recognition domain-containing protein</fullName>
    </submittedName>
</protein>
<evidence type="ECO:0000259" key="1">
    <source>
        <dbReference type="Pfam" id="PF07739"/>
    </source>
</evidence>
<accession>A0ABS0R272</accession>
<evidence type="ECO:0000313" key="3">
    <source>
        <dbReference type="Proteomes" id="UP000700855"/>
    </source>
</evidence>
<comment type="caution">
    <text evidence="2">The sequence shown here is derived from an EMBL/GenBank/DDBJ whole genome shotgun (WGS) entry which is preliminary data.</text>
</comment>
<dbReference type="Gene3D" id="1.10.490.50">
    <property type="entry name" value="Antibiotic binding domain of TipA-like multidrug resistance regulators"/>
    <property type="match status" value="1"/>
</dbReference>
<sequence length="67" mass="7980">MFLEIKQLILQPRHQYYRLNVGRMYVADPRFRHHYEQLEPGLAKWMLVAIKTAARANGIDPATVKWE</sequence>